<dbReference type="Gene3D" id="3.40.50.620">
    <property type="entry name" value="HUPs"/>
    <property type="match status" value="1"/>
</dbReference>
<dbReference type="RefSeq" id="WP_231612474.1">
    <property type="nucleotide sequence ID" value="NZ_SJPT01000007.1"/>
</dbReference>
<dbReference type="Proteomes" id="UP000316304">
    <property type="component" value="Unassembled WGS sequence"/>
</dbReference>
<dbReference type="SUPFAM" id="SSF52374">
    <property type="entry name" value="Nucleotidylyl transferase"/>
    <property type="match status" value="1"/>
</dbReference>
<accession>A0A5C6CCF0</accession>
<organism evidence="1 2">
    <name type="scientific">Novipirellula galeiformis</name>
    <dbReference type="NCBI Taxonomy" id="2528004"/>
    <lineage>
        <taxon>Bacteria</taxon>
        <taxon>Pseudomonadati</taxon>
        <taxon>Planctomycetota</taxon>
        <taxon>Planctomycetia</taxon>
        <taxon>Pirellulales</taxon>
        <taxon>Pirellulaceae</taxon>
        <taxon>Novipirellula</taxon>
    </lineage>
</organism>
<proteinExistence type="predicted"/>
<evidence type="ECO:0000313" key="1">
    <source>
        <dbReference type="EMBL" id="TWU21124.1"/>
    </source>
</evidence>
<dbReference type="InterPro" id="IPR014729">
    <property type="entry name" value="Rossmann-like_a/b/a_fold"/>
</dbReference>
<protein>
    <recommendedName>
        <fullName evidence="3">Nicotinate-nucleotide adenylyltransferase</fullName>
    </recommendedName>
</protein>
<dbReference type="EMBL" id="SJPT01000007">
    <property type="protein sequence ID" value="TWU21124.1"/>
    <property type="molecule type" value="Genomic_DNA"/>
</dbReference>
<evidence type="ECO:0008006" key="3">
    <source>
        <dbReference type="Google" id="ProtNLM"/>
    </source>
</evidence>
<comment type="caution">
    <text evidence="1">The sequence shown here is derived from an EMBL/GenBank/DDBJ whole genome shotgun (WGS) entry which is preliminary data.</text>
</comment>
<reference evidence="1 2" key="1">
    <citation type="submission" date="2019-02" db="EMBL/GenBank/DDBJ databases">
        <title>Deep-cultivation of Planctomycetes and their phenomic and genomic characterization uncovers novel biology.</title>
        <authorList>
            <person name="Wiegand S."/>
            <person name="Jogler M."/>
            <person name="Boedeker C."/>
            <person name="Pinto D."/>
            <person name="Vollmers J."/>
            <person name="Rivas-Marin E."/>
            <person name="Kohn T."/>
            <person name="Peeters S.H."/>
            <person name="Heuer A."/>
            <person name="Rast P."/>
            <person name="Oberbeckmann S."/>
            <person name="Bunk B."/>
            <person name="Jeske O."/>
            <person name="Meyerdierks A."/>
            <person name="Storesund J.E."/>
            <person name="Kallscheuer N."/>
            <person name="Luecker S."/>
            <person name="Lage O.M."/>
            <person name="Pohl T."/>
            <person name="Merkel B.J."/>
            <person name="Hornburger P."/>
            <person name="Mueller R.-W."/>
            <person name="Bruemmer F."/>
            <person name="Labrenz M."/>
            <person name="Spormann A.M."/>
            <person name="Op Den Camp H."/>
            <person name="Overmann J."/>
            <person name="Amann R."/>
            <person name="Jetten M.S.M."/>
            <person name="Mascher T."/>
            <person name="Medema M.H."/>
            <person name="Devos D.P."/>
            <person name="Kaster A.-K."/>
            <person name="Ovreas L."/>
            <person name="Rohde M."/>
            <person name="Galperin M.Y."/>
            <person name="Jogler C."/>
        </authorList>
    </citation>
    <scope>NUCLEOTIDE SEQUENCE [LARGE SCALE GENOMIC DNA]</scope>
    <source>
        <strain evidence="1 2">Pla52o</strain>
    </source>
</reference>
<keyword evidence="2" id="KW-1185">Reference proteome</keyword>
<evidence type="ECO:0000313" key="2">
    <source>
        <dbReference type="Proteomes" id="UP000316304"/>
    </source>
</evidence>
<sequence length="501" mass="56256">MAAERPNTERKALAVNLDARRYGSFAEIGAGQEVVRWFFRVGGAAGTIAKSMSAYDMSVSDAIYGHCDRYVCRQRLQDMLDREHALNLERLRESRGDTTAFFAFADTVSARNFHGTNECHGWMGIRFQAHPRDQDSQIILHVRMLDTENALQQEALGIVGVNLLYGAFFLNHEPDQLIESLLDNLSTRRIEIDMIEFSGIAFRHVDNRVMSLRLVQLGLSSAAMFSANGEVLQPSEVLYKKPILVERGSFRPLTNVNVDMMQAAHEKFRSEADVDADEVVSLAEITMRNLQTNGQIDLRDFLARVDLLAASGMTVLISDYFEYYRLAAYLARYTKKKIGITMGAASLVELFDEKYYTQLDGGILESFGRLFKNDLKLYIYPLLNRETGALTTVENLKVAQELRTLFQYLVDKGCIEQLEDYNPEHLSTFSREVLRLIQVGDPSWTEHVPAKVAEIIQQRGFFGCRRTATAKSIAVSPAAALPSAIAPLTVTPPLLTSLTVQ</sequence>
<name>A0A5C6CCF0_9BACT</name>
<gene>
    <name evidence="1" type="ORF">Pla52o_41580</name>
</gene>
<dbReference type="AlphaFoldDB" id="A0A5C6CCF0"/>